<dbReference type="Proteomes" id="UP000731465">
    <property type="component" value="Unassembled WGS sequence"/>
</dbReference>
<reference evidence="1 2" key="1">
    <citation type="submission" date="2021-03" db="EMBL/GenBank/DDBJ databases">
        <title>Succinivibrio sp. nov. isolated from feces of cow.</title>
        <authorList>
            <person name="Choi J.-Y."/>
        </authorList>
    </citation>
    <scope>NUCLEOTIDE SEQUENCE [LARGE SCALE GENOMIC DNA]</scope>
    <source>
        <strain evidence="1 2">AGMB01872</strain>
    </source>
</reference>
<evidence type="ECO:0000313" key="1">
    <source>
        <dbReference type="EMBL" id="MBW7569675.1"/>
    </source>
</evidence>
<name>A0ABS7DFN1_9GAMM</name>
<comment type="caution">
    <text evidence="1">The sequence shown here is derived from an EMBL/GenBank/DDBJ whole genome shotgun (WGS) entry which is preliminary data.</text>
</comment>
<organism evidence="1 2">
    <name type="scientific">Succinivibrio faecicola</name>
    <dbReference type="NCBI Taxonomy" id="2820300"/>
    <lineage>
        <taxon>Bacteria</taxon>
        <taxon>Pseudomonadati</taxon>
        <taxon>Pseudomonadota</taxon>
        <taxon>Gammaproteobacteria</taxon>
        <taxon>Aeromonadales</taxon>
        <taxon>Succinivibrionaceae</taxon>
        <taxon>Succinivibrio</taxon>
    </lineage>
</organism>
<protein>
    <submittedName>
        <fullName evidence="1">Uncharacterized protein</fullName>
    </submittedName>
</protein>
<keyword evidence="2" id="KW-1185">Reference proteome</keyword>
<proteinExistence type="predicted"/>
<accession>A0ABS7DFN1</accession>
<dbReference type="RefSeq" id="WP_219936537.1">
    <property type="nucleotide sequence ID" value="NZ_JAGFNY010000003.1"/>
</dbReference>
<dbReference type="EMBL" id="JAGFNY010000003">
    <property type="protein sequence ID" value="MBW7569675.1"/>
    <property type="molecule type" value="Genomic_DNA"/>
</dbReference>
<gene>
    <name evidence="1" type="ORF">J5V48_02075</name>
</gene>
<evidence type="ECO:0000313" key="2">
    <source>
        <dbReference type="Proteomes" id="UP000731465"/>
    </source>
</evidence>
<sequence length="412" mass="47764">MQSFKLKISLSLVLLVLGAAFFYRAGIYVTGKCANRTLAALVYKANLFLEHEYNTDLLLYKTTVSYKKIDESWNHQVGFVEIEIPDIEKRYQIIVKTDYNFLNLESKFQIEPILRDFTVKTGLLKDSISNEASVKVKLIPLSVSARFYLNAPYSDRIIDQGVVKKYNGKNSNLTIDYRFLQREDARRTVVGEFDNLYLPGLSAEKFFFTMTYDQIEELQKPLFARIYAKELVTESEMLQQFRSFDVSLVPYRFDKFNNFNLKIMARGNLKYGTGAFEGSLRYLNMNELKKLDLSWPELILRPMLINRATIYQAVKLDMKKLEYRSQFIKDNKNVMYNAMANGYLTIPKHSRGINPVLSHLVGKINVKFDRMNDAGFEYISSIGDEVLVKSKDTYHTSIELNDGKVIFDDQVN</sequence>